<accession>A0A8S1P217</accession>
<name>A0A8S1P217_PARPR</name>
<evidence type="ECO:0000313" key="2">
    <source>
        <dbReference type="EMBL" id="CAD8097143.1"/>
    </source>
</evidence>
<protein>
    <submittedName>
        <fullName evidence="2">Uncharacterized protein</fullName>
    </submittedName>
</protein>
<keyword evidence="3" id="KW-1185">Reference proteome</keyword>
<sequence length="840" mass="99675">MKSKDNYKLLGLTVFLAATSYYYLQKRKNRPLCQKIADKFQSSYDKIESYFYGKGIEELKSSLVNNQEYMQILQQAENDFFDLQIVYEEISKVDFLRELSILNKQNNQLLEIKLVAQYVEKNSLRLVQQQIIEKLASQRMTIMQPNIQFGDSTIKFLMFVQCAFLRLIYEVENVLKIKNNNHQIIRHNFILKCILDYLNKKLTDYPNLKNLVAIVMLEKIGSNQFCFEFYHDCKDLYYTKTIEDCQCLQSCDCCIFDLLTRYISIFQLSFQKQLFEFIKCNQLFQTHEHILQMGKILLKNIFYLGGQLNQNQLFYYDTFSPLLNLLIEATSNKNIQEEILKSEEFRVSIQYIEKVIKSNENSFLNNFLDGLIDLYAIIYPLFYNQNALKSVINDDVKIKSILSTFFGVLLNLESRDTYTSNKQNDISILDWFAMNMGSIFTQQLLGNISVEFILQLLKLKEIQKEIIDTYIYCLRTSQNKRIQDKLQQKQNIDVNTFISKLISLVVISLLKEDFTNQNMDSIIDELEFVDEDERSNIFLNIMRIQFEIPSMNLNYLRYVSQKCLQLSEENFQSFNGYFTNLLNPTTLSYDQYMISMQIGIIYGKVDSFFASVGQSFQRDLQVYEQYKDFLQRDLILIVDLMENPYYFANVLVHNGNCPEDIYQNLIKKAAISIWQLNPKINFSQLQYQISLFLCLENLPKYIQEMFIENQNKIIRLKEQYEQLWPFQCLQRDLSSIDIYLKLVGDEVVFNELLQDQASFEFLSRIQEVLFKSPNFIQIIYQLLLCVNRLNLKIWIGKILFYAKKLRLNNKECDILLKSKECQSFIQEMPDNYRKYMLLQN</sequence>
<organism evidence="2 3">
    <name type="scientific">Paramecium primaurelia</name>
    <dbReference type="NCBI Taxonomy" id="5886"/>
    <lineage>
        <taxon>Eukaryota</taxon>
        <taxon>Sar</taxon>
        <taxon>Alveolata</taxon>
        <taxon>Ciliophora</taxon>
        <taxon>Intramacronucleata</taxon>
        <taxon>Oligohymenophorea</taxon>
        <taxon>Peniculida</taxon>
        <taxon>Parameciidae</taxon>
        <taxon>Paramecium</taxon>
    </lineage>
</organism>
<dbReference type="Proteomes" id="UP000688137">
    <property type="component" value="Unassembled WGS sequence"/>
</dbReference>
<evidence type="ECO:0000256" key="1">
    <source>
        <dbReference type="SAM" id="Phobius"/>
    </source>
</evidence>
<feature type="transmembrane region" description="Helical" evidence="1">
    <location>
        <begin position="7"/>
        <end position="24"/>
    </location>
</feature>
<dbReference type="EMBL" id="CAJJDM010000106">
    <property type="protein sequence ID" value="CAD8097143.1"/>
    <property type="molecule type" value="Genomic_DNA"/>
</dbReference>
<gene>
    <name evidence="2" type="ORF">PPRIM_AZ9-3.1.T1030075</name>
</gene>
<dbReference type="OMA" id="QPNIQFG"/>
<comment type="caution">
    <text evidence="2">The sequence shown here is derived from an EMBL/GenBank/DDBJ whole genome shotgun (WGS) entry which is preliminary data.</text>
</comment>
<evidence type="ECO:0000313" key="3">
    <source>
        <dbReference type="Proteomes" id="UP000688137"/>
    </source>
</evidence>
<proteinExistence type="predicted"/>
<keyword evidence="1" id="KW-0472">Membrane</keyword>
<dbReference type="AlphaFoldDB" id="A0A8S1P217"/>
<keyword evidence="1" id="KW-1133">Transmembrane helix</keyword>
<keyword evidence="1" id="KW-0812">Transmembrane</keyword>
<reference evidence="2" key="1">
    <citation type="submission" date="2021-01" db="EMBL/GenBank/DDBJ databases">
        <authorList>
            <consortium name="Genoscope - CEA"/>
            <person name="William W."/>
        </authorList>
    </citation>
    <scope>NUCLEOTIDE SEQUENCE</scope>
</reference>